<name>A0A8S4QJR7_9NEOP</name>
<dbReference type="Proteomes" id="UP000838756">
    <property type="component" value="Unassembled WGS sequence"/>
</dbReference>
<comment type="caution">
    <text evidence="1">The sequence shown here is derived from an EMBL/GenBank/DDBJ whole genome shotgun (WGS) entry which is preliminary data.</text>
</comment>
<dbReference type="AlphaFoldDB" id="A0A8S4QJR7"/>
<gene>
    <name evidence="1" type="primary">jg3488</name>
    <name evidence="1" type="ORF">PAEG_LOCUS2217</name>
</gene>
<reference evidence="1" key="1">
    <citation type="submission" date="2022-03" db="EMBL/GenBank/DDBJ databases">
        <authorList>
            <person name="Lindestad O."/>
        </authorList>
    </citation>
    <scope>NUCLEOTIDE SEQUENCE</scope>
</reference>
<sequence length="65" mass="7261">MEIDETPIHVMLQYNGVTEHRAAHLDSPVSLLPEAFGVLGDLLSFWSELGWGSRGHTNNGRFRPT</sequence>
<evidence type="ECO:0000313" key="2">
    <source>
        <dbReference type="Proteomes" id="UP000838756"/>
    </source>
</evidence>
<accession>A0A8S4QJR7</accession>
<protein>
    <submittedName>
        <fullName evidence="1">Jg3488 protein</fullName>
    </submittedName>
</protein>
<dbReference type="OrthoDB" id="6928483at2759"/>
<dbReference type="EMBL" id="CAKXAJ010007153">
    <property type="protein sequence ID" value="CAH2210307.1"/>
    <property type="molecule type" value="Genomic_DNA"/>
</dbReference>
<feature type="non-terminal residue" evidence="1">
    <location>
        <position position="65"/>
    </location>
</feature>
<organism evidence="1 2">
    <name type="scientific">Pararge aegeria aegeria</name>
    <dbReference type="NCBI Taxonomy" id="348720"/>
    <lineage>
        <taxon>Eukaryota</taxon>
        <taxon>Metazoa</taxon>
        <taxon>Ecdysozoa</taxon>
        <taxon>Arthropoda</taxon>
        <taxon>Hexapoda</taxon>
        <taxon>Insecta</taxon>
        <taxon>Pterygota</taxon>
        <taxon>Neoptera</taxon>
        <taxon>Endopterygota</taxon>
        <taxon>Lepidoptera</taxon>
        <taxon>Glossata</taxon>
        <taxon>Ditrysia</taxon>
        <taxon>Papilionoidea</taxon>
        <taxon>Nymphalidae</taxon>
        <taxon>Satyrinae</taxon>
        <taxon>Satyrini</taxon>
        <taxon>Parargina</taxon>
        <taxon>Pararge</taxon>
    </lineage>
</organism>
<keyword evidence="2" id="KW-1185">Reference proteome</keyword>
<evidence type="ECO:0000313" key="1">
    <source>
        <dbReference type="EMBL" id="CAH2210307.1"/>
    </source>
</evidence>
<proteinExistence type="predicted"/>